<dbReference type="PATRIC" id="fig|145458.8.peg.1830"/>
<gene>
    <name evidence="3" type="ORF">VT73_08030</name>
</gene>
<feature type="signal peptide" evidence="2">
    <location>
        <begin position="1"/>
        <end position="38"/>
    </location>
</feature>
<protein>
    <submittedName>
        <fullName evidence="3">Uncharacterized protein</fullName>
    </submittedName>
</protein>
<name>A0A0U1PSE0_9MICO</name>
<accession>A0A0U1PSE0</accession>
<dbReference type="STRING" id="145458.APU90_07875"/>
<keyword evidence="4" id="KW-1185">Reference proteome</keyword>
<reference evidence="3 4" key="1">
    <citation type="submission" date="2015-04" db="EMBL/GenBank/DDBJ databases">
        <title>Draft genome sequence of Rathayibacter toxicus strain FH-142 (AKA 70134 or CS 32), a Western Australian isolate.</title>
        <authorList>
            <consortium name="Consortium for Microbial Forensics and Genomics (microFORGE)"/>
            <person name="Knight B.M."/>
            <person name="Roberts D.P."/>
            <person name="Lin D."/>
            <person name="Hari K."/>
            <person name="Fletcher J."/>
            <person name="Melcher U."/>
            <person name="Blagden T."/>
            <person name="Luster D.G."/>
            <person name="Sechler A.J."/>
            <person name="Schneider W.L."/>
            <person name="Winegar R.A."/>
        </authorList>
    </citation>
    <scope>NUCLEOTIDE SEQUENCE [LARGE SCALE GENOMIC DNA]</scope>
    <source>
        <strain evidence="3 4">FH142</strain>
    </source>
</reference>
<feature type="chain" id="PRO_5009806071" evidence="2">
    <location>
        <begin position="39"/>
        <end position="138"/>
    </location>
</feature>
<proteinExistence type="predicted"/>
<evidence type="ECO:0000313" key="3">
    <source>
        <dbReference type="EMBL" id="KKM45035.1"/>
    </source>
</evidence>
<evidence type="ECO:0000256" key="1">
    <source>
        <dbReference type="SAM" id="MobiDB-lite"/>
    </source>
</evidence>
<dbReference type="Proteomes" id="UP000052979">
    <property type="component" value="Unassembled WGS sequence"/>
</dbReference>
<sequence>MPPNPRSRPIPAPFVSARLVSVRCAFVTLLVCTLSACAPAPLDLPAGTSSHRDLTTPTPGEAGREPTTGGSAVHGEEVNRFITDCLARFGLSERPVVPDETTDPEARMRAQRLRDEYDARFTDCSAVALATASSGAAP</sequence>
<feature type="region of interest" description="Disordered" evidence="1">
    <location>
        <begin position="42"/>
        <end position="74"/>
    </location>
</feature>
<dbReference type="AlphaFoldDB" id="A0A0U1PSE0"/>
<keyword evidence="2" id="KW-0732">Signal</keyword>
<dbReference type="EMBL" id="LBFI01000049">
    <property type="protein sequence ID" value="KKM45035.1"/>
    <property type="molecule type" value="Genomic_DNA"/>
</dbReference>
<evidence type="ECO:0000256" key="2">
    <source>
        <dbReference type="SAM" id="SignalP"/>
    </source>
</evidence>
<comment type="caution">
    <text evidence="3">The sequence shown here is derived from an EMBL/GenBank/DDBJ whole genome shotgun (WGS) entry which is preliminary data.</text>
</comment>
<evidence type="ECO:0000313" key="4">
    <source>
        <dbReference type="Proteomes" id="UP000052979"/>
    </source>
</evidence>
<organism evidence="3 4">
    <name type="scientific">Rathayibacter toxicus</name>
    <dbReference type="NCBI Taxonomy" id="145458"/>
    <lineage>
        <taxon>Bacteria</taxon>
        <taxon>Bacillati</taxon>
        <taxon>Actinomycetota</taxon>
        <taxon>Actinomycetes</taxon>
        <taxon>Micrococcales</taxon>
        <taxon>Microbacteriaceae</taxon>
        <taxon>Rathayibacter</taxon>
    </lineage>
</organism>
<dbReference type="KEGG" id="rtc:APU90_07875"/>